<dbReference type="AlphaFoldDB" id="A0AAQ3JYV3"/>
<dbReference type="Gene3D" id="1.20.930.20">
    <property type="entry name" value="Adaptor protein Cbl, N-terminal domain"/>
    <property type="match status" value="1"/>
</dbReference>
<evidence type="ECO:0000256" key="1">
    <source>
        <dbReference type="ARBA" id="ARBA00012513"/>
    </source>
</evidence>
<evidence type="ECO:0000259" key="9">
    <source>
        <dbReference type="PROSITE" id="PS50011"/>
    </source>
</evidence>
<sequence>MPLSGGYIGDVTNVTQLIGVDAVSLIRMIVNAALTARAHKKNYMKFAQQLDLLGNLLEQLSVSELKKHHCTREPLELLEDALKRSYILIHSYQDCNYLYLLVMGWNIMKQLRSAQAEIAQYLDLIPLITLVNIQRVKQESTDNIKRDQHEYTLDEADKKVQEPLSKSGLLMAGTSRLGVNDAFLQIFKFKELRSATKNFSNGNVIGQGGYGIVYKGWIKSTSSTTENSGPLFLKKQANHRSLTVVAVKRFSHFSRQGFRQFESEVKLLGSILHPNIIKLFGYCRHKKMLVYEFMVNGCLSDHLFQRARFQPLSWELRLKIAVGVARGLAFLHSLHIIHRDLKTANILLDSNFNPKVADFGLAIYSLVERESYVSQDVCGTMGYVAPEYVTKGHVNEKIDVYAFGVVLLEMLSGKHAYEILRRNTDVSKTSQQSSEDLRKTNQTTEDVLCPTLLNYQDFVSSVPQTIKT</sequence>
<keyword evidence="2" id="KW-0723">Serine/threonine-protein kinase</keyword>
<dbReference type="FunFam" id="1.10.510.10:FF:001023">
    <property type="entry name" value="Os07g0541700 protein"/>
    <property type="match status" value="1"/>
</dbReference>
<evidence type="ECO:0000256" key="4">
    <source>
        <dbReference type="ARBA" id="ARBA00022741"/>
    </source>
</evidence>
<dbReference type="PANTHER" id="PTHR47989:SF62">
    <property type="entry name" value="OS05G0423500 PROTEIN"/>
    <property type="match status" value="1"/>
</dbReference>
<evidence type="ECO:0000313" key="11">
    <source>
        <dbReference type="Proteomes" id="UP001327560"/>
    </source>
</evidence>
<dbReference type="EMBL" id="CP136891">
    <property type="protein sequence ID" value="WOK98793.1"/>
    <property type="molecule type" value="Genomic_DNA"/>
</dbReference>
<dbReference type="PANTHER" id="PTHR47989">
    <property type="entry name" value="OS01G0750732 PROTEIN"/>
    <property type="match status" value="1"/>
</dbReference>
<dbReference type="InterPro" id="IPR045766">
    <property type="entry name" value="MCAfunc"/>
</dbReference>
<dbReference type="InterPro" id="IPR036537">
    <property type="entry name" value="Adaptor_Cbl_N_dom_sf"/>
</dbReference>
<dbReference type="GO" id="GO:0004674">
    <property type="term" value="F:protein serine/threonine kinase activity"/>
    <property type="evidence" value="ECO:0007669"/>
    <property type="project" value="UniProtKB-KW"/>
</dbReference>
<dbReference type="SMART" id="SM00220">
    <property type="entry name" value="S_TKc"/>
    <property type="match status" value="1"/>
</dbReference>
<comment type="catalytic activity">
    <reaction evidence="8">
        <text>L-seryl-[protein] + ATP = O-phospho-L-seryl-[protein] + ADP + H(+)</text>
        <dbReference type="Rhea" id="RHEA:17989"/>
        <dbReference type="Rhea" id="RHEA-COMP:9863"/>
        <dbReference type="Rhea" id="RHEA-COMP:11604"/>
        <dbReference type="ChEBI" id="CHEBI:15378"/>
        <dbReference type="ChEBI" id="CHEBI:29999"/>
        <dbReference type="ChEBI" id="CHEBI:30616"/>
        <dbReference type="ChEBI" id="CHEBI:83421"/>
        <dbReference type="ChEBI" id="CHEBI:456216"/>
        <dbReference type="EC" id="2.7.11.1"/>
    </reaction>
</comment>
<dbReference type="Pfam" id="PF19584">
    <property type="entry name" value="MCAfunc"/>
    <property type="match status" value="1"/>
</dbReference>
<dbReference type="EC" id="2.7.11.1" evidence="1"/>
<dbReference type="InterPro" id="IPR000719">
    <property type="entry name" value="Prot_kinase_dom"/>
</dbReference>
<evidence type="ECO:0000256" key="5">
    <source>
        <dbReference type="ARBA" id="ARBA00022777"/>
    </source>
</evidence>
<keyword evidence="6" id="KW-0067">ATP-binding</keyword>
<reference evidence="10 11" key="1">
    <citation type="submission" date="2023-10" db="EMBL/GenBank/DDBJ databases">
        <title>Chromosome-scale genome assembly provides insights into flower coloration mechanisms of Canna indica.</title>
        <authorList>
            <person name="Li C."/>
        </authorList>
    </citation>
    <scope>NUCLEOTIDE SEQUENCE [LARGE SCALE GENOMIC DNA]</scope>
    <source>
        <tissue evidence="10">Flower</tissue>
    </source>
</reference>
<evidence type="ECO:0000256" key="8">
    <source>
        <dbReference type="ARBA" id="ARBA00048679"/>
    </source>
</evidence>
<name>A0AAQ3JYV3_9LILI</name>
<proteinExistence type="predicted"/>
<dbReference type="GO" id="GO:0005524">
    <property type="term" value="F:ATP binding"/>
    <property type="evidence" value="ECO:0007669"/>
    <property type="project" value="UniProtKB-KW"/>
</dbReference>
<dbReference type="InterPro" id="IPR059179">
    <property type="entry name" value="MLKL-like_MCAfunc"/>
</dbReference>
<organism evidence="10 11">
    <name type="scientific">Canna indica</name>
    <name type="common">Indian-shot</name>
    <dbReference type="NCBI Taxonomy" id="4628"/>
    <lineage>
        <taxon>Eukaryota</taxon>
        <taxon>Viridiplantae</taxon>
        <taxon>Streptophyta</taxon>
        <taxon>Embryophyta</taxon>
        <taxon>Tracheophyta</taxon>
        <taxon>Spermatophyta</taxon>
        <taxon>Magnoliopsida</taxon>
        <taxon>Liliopsida</taxon>
        <taxon>Zingiberales</taxon>
        <taxon>Cannaceae</taxon>
        <taxon>Canna</taxon>
    </lineage>
</organism>
<protein>
    <recommendedName>
        <fullName evidence="1">non-specific serine/threonine protein kinase</fullName>
        <ecNumber evidence="1">2.7.11.1</ecNumber>
    </recommendedName>
</protein>
<dbReference type="Proteomes" id="UP001327560">
    <property type="component" value="Chromosome 2"/>
</dbReference>
<feature type="domain" description="Protein kinase" evidence="9">
    <location>
        <begin position="199"/>
        <end position="468"/>
    </location>
</feature>
<dbReference type="SUPFAM" id="SSF56112">
    <property type="entry name" value="Protein kinase-like (PK-like)"/>
    <property type="match status" value="1"/>
</dbReference>
<accession>A0AAQ3JYV3</accession>
<dbReference type="PROSITE" id="PS00108">
    <property type="entry name" value="PROTEIN_KINASE_ST"/>
    <property type="match status" value="1"/>
</dbReference>
<dbReference type="GO" id="GO:0007166">
    <property type="term" value="P:cell surface receptor signaling pathway"/>
    <property type="evidence" value="ECO:0007669"/>
    <property type="project" value="InterPro"/>
</dbReference>
<dbReference type="InterPro" id="IPR011009">
    <property type="entry name" value="Kinase-like_dom_sf"/>
</dbReference>
<dbReference type="Gene3D" id="1.10.510.10">
    <property type="entry name" value="Transferase(Phosphotransferase) domain 1"/>
    <property type="match status" value="1"/>
</dbReference>
<dbReference type="InterPro" id="IPR001245">
    <property type="entry name" value="Ser-Thr/Tyr_kinase_cat_dom"/>
</dbReference>
<keyword evidence="4" id="KW-0547">Nucleotide-binding</keyword>
<dbReference type="PROSITE" id="PS50011">
    <property type="entry name" value="PROTEIN_KINASE_DOM"/>
    <property type="match status" value="1"/>
</dbReference>
<keyword evidence="3" id="KW-0808">Transferase</keyword>
<keyword evidence="5 10" id="KW-0418">Kinase</keyword>
<evidence type="ECO:0000256" key="7">
    <source>
        <dbReference type="ARBA" id="ARBA00047899"/>
    </source>
</evidence>
<gene>
    <name evidence="10" type="ORF">Cni_G07505</name>
</gene>
<comment type="catalytic activity">
    <reaction evidence="7">
        <text>L-threonyl-[protein] + ATP = O-phospho-L-threonyl-[protein] + ADP + H(+)</text>
        <dbReference type="Rhea" id="RHEA:46608"/>
        <dbReference type="Rhea" id="RHEA-COMP:11060"/>
        <dbReference type="Rhea" id="RHEA-COMP:11605"/>
        <dbReference type="ChEBI" id="CHEBI:15378"/>
        <dbReference type="ChEBI" id="CHEBI:30013"/>
        <dbReference type="ChEBI" id="CHEBI:30616"/>
        <dbReference type="ChEBI" id="CHEBI:61977"/>
        <dbReference type="ChEBI" id="CHEBI:456216"/>
        <dbReference type="EC" id="2.7.11.1"/>
    </reaction>
</comment>
<dbReference type="CDD" id="cd21037">
    <property type="entry name" value="MLKL_NTD"/>
    <property type="match status" value="1"/>
</dbReference>
<keyword evidence="11" id="KW-1185">Reference proteome</keyword>
<dbReference type="InterPro" id="IPR008271">
    <property type="entry name" value="Ser/Thr_kinase_AS"/>
</dbReference>
<evidence type="ECO:0000256" key="6">
    <source>
        <dbReference type="ARBA" id="ARBA00022840"/>
    </source>
</evidence>
<dbReference type="Pfam" id="PF07714">
    <property type="entry name" value="PK_Tyr_Ser-Thr"/>
    <property type="match status" value="1"/>
</dbReference>
<evidence type="ECO:0000256" key="2">
    <source>
        <dbReference type="ARBA" id="ARBA00022527"/>
    </source>
</evidence>
<evidence type="ECO:0000256" key="3">
    <source>
        <dbReference type="ARBA" id="ARBA00022679"/>
    </source>
</evidence>
<evidence type="ECO:0000313" key="10">
    <source>
        <dbReference type="EMBL" id="WOK98793.1"/>
    </source>
</evidence>
<dbReference type="Gene3D" id="3.30.200.20">
    <property type="entry name" value="Phosphorylase Kinase, domain 1"/>
    <property type="match status" value="1"/>
</dbReference>